<accession>A0AA35UE55</accession>
<organism evidence="1 2">
    <name type="scientific">Brytella acorum</name>
    <dbReference type="NCBI Taxonomy" id="2959299"/>
    <lineage>
        <taxon>Bacteria</taxon>
        <taxon>Pseudomonadati</taxon>
        <taxon>Pseudomonadota</taxon>
        <taxon>Alphaproteobacteria</taxon>
        <taxon>Acetobacterales</taxon>
        <taxon>Acetobacteraceae</taxon>
        <taxon>Brytella</taxon>
    </lineage>
</organism>
<proteinExistence type="predicted"/>
<name>A0AA35UE55_9PROT</name>
<dbReference type="RefSeq" id="WP_289842318.1">
    <property type="nucleotide sequence ID" value="NZ_CATKSH010000001.1"/>
</dbReference>
<reference evidence="1" key="1">
    <citation type="submission" date="2023-03" db="EMBL/GenBank/DDBJ databases">
        <authorList>
            <person name="Cleenwerck I."/>
        </authorList>
    </citation>
    <scope>NUCLEOTIDE SEQUENCE</scope>
    <source>
        <strain evidence="1">LMG 32879</strain>
    </source>
</reference>
<dbReference type="Proteomes" id="UP001176960">
    <property type="component" value="Unassembled WGS sequence"/>
</dbReference>
<evidence type="ECO:0000313" key="1">
    <source>
        <dbReference type="EMBL" id="CAI9119367.1"/>
    </source>
</evidence>
<gene>
    <name evidence="1" type="ORF">LMG32879_000181</name>
</gene>
<evidence type="ECO:0000313" key="2">
    <source>
        <dbReference type="Proteomes" id="UP001176960"/>
    </source>
</evidence>
<dbReference type="AlphaFoldDB" id="A0AA35UE55"/>
<dbReference type="EMBL" id="CATKSH010000001">
    <property type="protein sequence ID" value="CAI9119367.1"/>
    <property type="molecule type" value="Genomic_DNA"/>
</dbReference>
<keyword evidence="2" id="KW-1185">Reference proteome</keyword>
<sequence length="72" mass="7808">MSIVEVSFTKDPLAARRGASGKPGKKEQAIAARRAQVRGCPGGACRFDRESSIISILHPLGFLSDKLFHELK</sequence>
<comment type="caution">
    <text evidence="1">The sequence shown here is derived from an EMBL/GenBank/DDBJ whole genome shotgun (WGS) entry which is preliminary data.</text>
</comment>
<protein>
    <submittedName>
        <fullName evidence="1">Uncharacterized protein</fullName>
    </submittedName>
</protein>